<evidence type="ECO:0000256" key="3">
    <source>
        <dbReference type="ARBA" id="ARBA00023125"/>
    </source>
</evidence>
<dbReference type="EMBL" id="CP017316">
    <property type="protein sequence ID" value="AOT58939.1"/>
    <property type="molecule type" value="Genomic_DNA"/>
</dbReference>
<dbReference type="PANTHER" id="PTHR30408">
    <property type="entry name" value="TYPE-1 RESTRICTION ENZYME ECOKI SPECIFICITY PROTEIN"/>
    <property type="match status" value="1"/>
</dbReference>
<dbReference type="CDD" id="cd16961">
    <property type="entry name" value="RMtype1_S_TRD-CR_like"/>
    <property type="match status" value="1"/>
</dbReference>
<feature type="domain" description="Type I restriction modification DNA specificity" evidence="5">
    <location>
        <begin position="210"/>
        <end position="379"/>
    </location>
</feature>
<proteinExistence type="inferred from homology"/>
<comment type="similarity">
    <text evidence="1">Belongs to the type-I restriction system S methylase family.</text>
</comment>
<dbReference type="InterPro" id="IPR000055">
    <property type="entry name" value="Restrct_endonuc_typeI_TRD"/>
</dbReference>
<dbReference type="AlphaFoldDB" id="A0A1D8G0G4"/>
<dbReference type="SUPFAM" id="SSF116734">
    <property type="entry name" value="DNA methylase specificity domain"/>
    <property type="match status" value="2"/>
</dbReference>
<protein>
    <submittedName>
        <fullName evidence="6">EcoKI restriction-modification system protein HsdS</fullName>
    </submittedName>
</protein>
<dbReference type="GO" id="GO:0009307">
    <property type="term" value="P:DNA restriction-modification system"/>
    <property type="evidence" value="ECO:0007669"/>
    <property type="project" value="UniProtKB-KW"/>
</dbReference>
<feature type="coiled-coil region" evidence="4">
    <location>
        <begin position="170"/>
        <end position="197"/>
    </location>
</feature>
<evidence type="ECO:0000256" key="1">
    <source>
        <dbReference type="ARBA" id="ARBA00010923"/>
    </source>
</evidence>
<dbReference type="STRING" id="285473.A4G23_01763"/>
<evidence type="ECO:0000256" key="4">
    <source>
        <dbReference type="SAM" id="Coils"/>
    </source>
</evidence>
<gene>
    <name evidence="6" type="ORF">A4G23_01763</name>
</gene>
<dbReference type="REBASE" id="162061">
    <property type="entry name" value="S.Sru4426ORF1762P"/>
</dbReference>
<evidence type="ECO:0000313" key="7">
    <source>
        <dbReference type="Proteomes" id="UP000095349"/>
    </source>
</evidence>
<evidence type="ECO:0000259" key="5">
    <source>
        <dbReference type="Pfam" id="PF01420"/>
    </source>
</evidence>
<dbReference type="Proteomes" id="UP000095349">
    <property type="component" value="Chromosome"/>
</dbReference>
<name>A0A1D8G0G4_9ACTN</name>
<dbReference type="RefSeq" id="WP_159029438.1">
    <property type="nucleotide sequence ID" value="NZ_CP017316.1"/>
</dbReference>
<dbReference type="Gene3D" id="3.90.220.20">
    <property type="entry name" value="DNA methylase specificity domains"/>
    <property type="match status" value="2"/>
</dbReference>
<dbReference type="PANTHER" id="PTHR30408:SF12">
    <property type="entry name" value="TYPE I RESTRICTION ENZYME MJAVIII SPECIFICITY SUBUNIT"/>
    <property type="match status" value="1"/>
</dbReference>
<dbReference type="KEGG" id="srn:A4G23_01763"/>
<feature type="domain" description="Type I restriction modification DNA specificity" evidence="5">
    <location>
        <begin position="75"/>
        <end position="184"/>
    </location>
</feature>
<accession>A0A1D8G0G4</accession>
<dbReference type="InterPro" id="IPR044946">
    <property type="entry name" value="Restrct_endonuc_typeI_TRD_sf"/>
</dbReference>
<dbReference type="OrthoDB" id="3197085at2"/>
<dbReference type="InterPro" id="IPR052021">
    <property type="entry name" value="Type-I_RS_S_subunit"/>
</dbReference>
<dbReference type="PATRIC" id="fig|285473.5.peg.1833"/>
<evidence type="ECO:0000256" key="2">
    <source>
        <dbReference type="ARBA" id="ARBA00022747"/>
    </source>
</evidence>
<dbReference type="Pfam" id="PF01420">
    <property type="entry name" value="Methylase_S"/>
    <property type="match status" value="2"/>
</dbReference>
<sequence length="406" mass="44688">MASDLAWPEKSLAQLGAHVTSGSRGWAKYYSDHGDLFVRITNLRRTSTRIDLDSPRYVQVDPDDAEARRTRLRPGDILISITADIGIIGLVDETLPDPAYINQHIARVRVDPKLADSRFISYFLASWAPQRRFIGATDQGAKAGMNLTAVANLTAAVPPLAEQAAIADALDTAVAQIEALERLIAKQRDIKQGMMQELLSGRSRITGSTETWPEVSLLDLVTIRRGQVDPRRPEFRDLPLIAPDHVESGTGRLLAVKSAADQSAISGKYLVEPGDVIYSKIRPYLRKVHLARFRALCSADMYPLQPKRNVDSRFILNALLSEKFTNFAVSASMRSGIPKINRVELAAYQLGAPSGEEQRAIGRALQDADALIDSLERRLAVARALKEGMMQELLTGRTRLPAEATS</sequence>
<dbReference type="GO" id="GO:0003677">
    <property type="term" value="F:DNA binding"/>
    <property type="evidence" value="ECO:0007669"/>
    <property type="project" value="UniProtKB-KW"/>
</dbReference>
<evidence type="ECO:0000313" key="6">
    <source>
        <dbReference type="EMBL" id="AOT58939.1"/>
    </source>
</evidence>
<organism evidence="6 7">
    <name type="scientific">Streptomyces rubrolavendulae</name>
    <dbReference type="NCBI Taxonomy" id="285473"/>
    <lineage>
        <taxon>Bacteria</taxon>
        <taxon>Bacillati</taxon>
        <taxon>Actinomycetota</taxon>
        <taxon>Actinomycetes</taxon>
        <taxon>Kitasatosporales</taxon>
        <taxon>Streptomycetaceae</taxon>
        <taxon>Streptomyces</taxon>
    </lineage>
</organism>
<keyword evidence="7" id="KW-1185">Reference proteome</keyword>
<keyword evidence="3" id="KW-0238">DNA-binding</keyword>
<feature type="coiled-coil region" evidence="4">
    <location>
        <begin position="365"/>
        <end position="392"/>
    </location>
</feature>
<keyword evidence="2" id="KW-0680">Restriction system</keyword>
<keyword evidence="4" id="KW-0175">Coiled coil</keyword>
<reference evidence="6 7" key="1">
    <citation type="submission" date="2016-09" db="EMBL/GenBank/DDBJ databases">
        <title>Streptomyces rubrolavendulae MJM4426 Genome sequencing and assembly.</title>
        <authorList>
            <person name="Kim J.-G."/>
        </authorList>
    </citation>
    <scope>NUCLEOTIDE SEQUENCE [LARGE SCALE GENOMIC DNA]</scope>
    <source>
        <strain evidence="6 7">MJM4426</strain>
    </source>
</reference>